<sequence>MASSFFNLLILGCVLSISSLASSTAASRCVPWPPAFLDAIQLQCPVWVQPSPALEVTGDVIDQQLNRAPENAYYSVLFYASWCPFSQKIKPTFDALSSMFPHIKHFAVEQSSAMPIVFSRYGVHSVPSVLLANRTSTVHFHGSKNLSSLAHFYKEITGLDPVTHFTVDEPNESANSKPFKPWNGSLKDMITKEPYLLPAFLYICLKMLTPVLTPIFSCFKAFWLSHAWRLNMGILGESSQLVERMHHVIDVKKIWSKVRLCNKNRNFQKGAKNARVWASSLTSVSLGESSSTRLVPSDS</sequence>
<proteinExistence type="predicted"/>
<evidence type="ECO:0000313" key="2">
    <source>
        <dbReference type="Proteomes" id="UP000827976"/>
    </source>
</evidence>
<evidence type="ECO:0000313" key="1">
    <source>
        <dbReference type="EMBL" id="KAH7675415.1"/>
    </source>
</evidence>
<dbReference type="EMBL" id="CM037018">
    <property type="protein sequence ID" value="KAH7675415.1"/>
    <property type="molecule type" value="Genomic_DNA"/>
</dbReference>
<accession>A0ACB7VN70</accession>
<dbReference type="Proteomes" id="UP000827976">
    <property type="component" value="Chromosome 8"/>
</dbReference>
<reference evidence="2" key="1">
    <citation type="journal article" date="2022" name="Nat. Commun.">
        <title>Chromosome evolution and the genetic basis of agronomically important traits in greater yam.</title>
        <authorList>
            <person name="Bredeson J.V."/>
            <person name="Lyons J.B."/>
            <person name="Oniyinde I.O."/>
            <person name="Okereke N.R."/>
            <person name="Kolade O."/>
            <person name="Nnabue I."/>
            <person name="Nwadili C.O."/>
            <person name="Hribova E."/>
            <person name="Parker M."/>
            <person name="Nwogha J."/>
            <person name="Shu S."/>
            <person name="Carlson J."/>
            <person name="Kariba R."/>
            <person name="Muthemba S."/>
            <person name="Knop K."/>
            <person name="Barton G.J."/>
            <person name="Sherwood A.V."/>
            <person name="Lopez-Montes A."/>
            <person name="Asiedu R."/>
            <person name="Jamnadass R."/>
            <person name="Muchugi A."/>
            <person name="Goodstein D."/>
            <person name="Egesi C.N."/>
            <person name="Featherston J."/>
            <person name="Asfaw A."/>
            <person name="Simpson G.G."/>
            <person name="Dolezel J."/>
            <person name="Hendre P.S."/>
            <person name="Van Deynze A."/>
            <person name="Kumar P.L."/>
            <person name="Obidiegwu J.E."/>
            <person name="Bhattacharjee R."/>
            <person name="Rokhsar D.S."/>
        </authorList>
    </citation>
    <scope>NUCLEOTIDE SEQUENCE [LARGE SCALE GENOMIC DNA]</scope>
    <source>
        <strain evidence="2">cv. TDa95/00328</strain>
    </source>
</reference>
<comment type="caution">
    <text evidence="1">The sequence shown here is derived from an EMBL/GenBank/DDBJ whole genome shotgun (WGS) entry which is preliminary data.</text>
</comment>
<keyword evidence="2" id="KW-1185">Reference proteome</keyword>
<gene>
    <name evidence="1" type="ORF">IHE45_08G132300</name>
</gene>
<name>A0ACB7VN70_DIOAL</name>
<protein>
    <submittedName>
        <fullName evidence="1">Thioredoxin-like protein</fullName>
    </submittedName>
</protein>
<organism evidence="1 2">
    <name type="scientific">Dioscorea alata</name>
    <name type="common">Purple yam</name>
    <dbReference type="NCBI Taxonomy" id="55571"/>
    <lineage>
        <taxon>Eukaryota</taxon>
        <taxon>Viridiplantae</taxon>
        <taxon>Streptophyta</taxon>
        <taxon>Embryophyta</taxon>
        <taxon>Tracheophyta</taxon>
        <taxon>Spermatophyta</taxon>
        <taxon>Magnoliopsida</taxon>
        <taxon>Liliopsida</taxon>
        <taxon>Dioscoreales</taxon>
        <taxon>Dioscoreaceae</taxon>
        <taxon>Dioscorea</taxon>
    </lineage>
</organism>